<dbReference type="GO" id="GO:0006285">
    <property type="term" value="P:base-excision repair, AP site formation"/>
    <property type="evidence" value="ECO:0007669"/>
    <property type="project" value="TreeGrafter"/>
</dbReference>
<proteinExistence type="inferred from homology"/>
<dbReference type="SUPFAM" id="SSF48150">
    <property type="entry name" value="DNA-glycosylase"/>
    <property type="match status" value="1"/>
</dbReference>
<feature type="transmembrane region" description="Helical" evidence="5">
    <location>
        <begin position="505"/>
        <end position="526"/>
    </location>
</feature>
<evidence type="ECO:0000313" key="7">
    <source>
        <dbReference type="EMBL" id="RMZ55238.1"/>
    </source>
</evidence>
<feature type="region of interest" description="Disordered" evidence="4">
    <location>
        <begin position="233"/>
        <end position="276"/>
    </location>
</feature>
<dbReference type="GO" id="GO:0043916">
    <property type="term" value="F:DNA-7-methylguanine glycosylase activity"/>
    <property type="evidence" value="ECO:0007669"/>
    <property type="project" value="TreeGrafter"/>
</dbReference>
<dbReference type="InterPro" id="IPR051912">
    <property type="entry name" value="Alkylbase_DNA_Glycosylase/TA"/>
</dbReference>
<feature type="non-terminal residue" evidence="7">
    <location>
        <position position="1"/>
    </location>
</feature>
<keyword evidence="5" id="KW-1133">Transmembrane helix</keyword>
<comment type="caution">
    <text evidence="7">The sequence shown here is derived from an EMBL/GenBank/DDBJ whole genome shotgun (WGS) entry which is preliminary data.</text>
</comment>
<feature type="transmembrane region" description="Helical" evidence="5">
    <location>
        <begin position="440"/>
        <end position="460"/>
    </location>
</feature>
<dbReference type="GO" id="GO:0005634">
    <property type="term" value="C:nucleus"/>
    <property type="evidence" value="ECO:0007669"/>
    <property type="project" value="TreeGrafter"/>
</dbReference>
<sequence length="747" mass="79737">PSRSGGRPEYGMISAKEVVLEYIVPILGTIISCIMFLASMPAVLKARRTRDLGPLNLIPYPAIIVNCLGRVAYSYVIVNYYMLTAGSVGAIAGLFYTMTCSGLAPQRTLDIMAGMLVVLTTAMIVVGAVGSFRHLAHAEQRLLWGYASNVLLMAYYASPLSTIWTVLHTRCAASLSVPMAAMNALNGGLWLAYGLAIHDPFIWVTNGVGLGIAIILLSCIIMFKNGQAEAGLAPAMNSSPSRQSNSFSMLGQRKEDGVEVGQREPDRTPCPSTGERMPERYSPYWHMAGASSKLTAGSERGGAHLRGSGAPSTGHLRLEVVLEYVVPTLGAVTAVLMFLASMPAVLRARKSGELGELNLIPYPAIVANCVGWVAYAMVVANGFVLGPNAIGLVLGLLYIFACAGLAPQRTLDAMGAVTVLFTVVLVSAGAVGTFRHLDHAALRLLWGYTSNAILLCYYAAPMSTLYHVLCERRADSLSLPLCAMNALNGALWLAYGLAIHDPFLWVPNGVGMIIALVLLAAILVFWRNRGVATPTLEPDIGLLAKEGSSFAALARSIIGQQLATKAAAVIFQRTLEACQCLDTGFLTPESLTTTDMAALRACGLSQRKAEYLTGLARLFSDGVLTNEGIQGMDDATLTMELTKVRGLGQWSVHMFAMFHLGHPDILPVGDLGVRKGMQWLYGLKDLPAPETMEGVAAAWKPYRSVGSHYMWSAAASAPRSPNKKKAQSPAKRKKAAAAGELDGEKPT</sequence>
<keyword evidence="3" id="KW-0234">DNA repair</keyword>
<dbReference type="GO" id="GO:0016020">
    <property type="term" value="C:membrane"/>
    <property type="evidence" value="ECO:0007669"/>
    <property type="project" value="InterPro"/>
</dbReference>
<feature type="transmembrane region" description="Helical" evidence="5">
    <location>
        <begin position="200"/>
        <end position="223"/>
    </location>
</feature>
<evidence type="ECO:0000256" key="5">
    <source>
        <dbReference type="SAM" id="Phobius"/>
    </source>
</evidence>
<evidence type="ECO:0000256" key="2">
    <source>
        <dbReference type="ARBA" id="ARBA00022763"/>
    </source>
</evidence>
<feature type="transmembrane region" description="Helical" evidence="5">
    <location>
        <begin position="144"/>
        <end position="167"/>
    </location>
</feature>
<feature type="transmembrane region" description="Helical" evidence="5">
    <location>
        <begin position="22"/>
        <end position="44"/>
    </location>
</feature>
<feature type="region of interest" description="Disordered" evidence="4">
    <location>
        <begin position="714"/>
        <end position="747"/>
    </location>
</feature>
<keyword evidence="5" id="KW-0812">Transmembrane</keyword>
<feature type="transmembrane region" description="Helical" evidence="5">
    <location>
        <begin position="324"/>
        <end position="346"/>
    </location>
</feature>
<dbReference type="Pfam" id="PF00730">
    <property type="entry name" value="HhH-GPD"/>
    <property type="match status" value="1"/>
</dbReference>
<feature type="transmembrane region" description="Helical" evidence="5">
    <location>
        <begin position="481"/>
        <end position="499"/>
    </location>
</feature>
<dbReference type="GO" id="GO:0032993">
    <property type="term" value="C:protein-DNA complex"/>
    <property type="evidence" value="ECO:0007669"/>
    <property type="project" value="TreeGrafter"/>
</dbReference>
<keyword evidence="2" id="KW-0227">DNA damage</keyword>
<dbReference type="Gene3D" id="1.10.1670.40">
    <property type="match status" value="1"/>
</dbReference>
<evidence type="ECO:0000256" key="1">
    <source>
        <dbReference type="ARBA" id="ARBA00010817"/>
    </source>
</evidence>
<accession>A0A3M7KXK3</accession>
<dbReference type="AlphaFoldDB" id="A0A3M7KXK3"/>
<feature type="compositionally biased region" description="Basic residues" evidence="4">
    <location>
        <begin position="721"/>
        <end position="735"/>
    </location>
</feature>
<dbReference type="PANTHER" id="PTHR43003:SF5">
    <property type="entry name" value="DNA-3-METHYLADENINE GLYCOSYLASE"/>
    <property type="match status" value="1"/>
</dbReference>
<dbReference type="GO" id="GO:0032131">
    <property type="term" value="F:alkylated DNA binding"/>
    <property type="evidence" value="ECO:0007669"/>
    <property type="project" value="TreeGrafter"/>
</dbReference>
<dbReference type="InterPro" id="IPR011257">
    <property type="entry name" value="DNA_glycosylase"/>
</dbReference>
<gene>
    <name evidence="7" type="ORF">APUTEX25_005516</name>
</gene>
<comment type="similarity">
    <text evidence="1">Belongs to the alkylbase DNA glycosidase AlkA family.</text>
</comment>
<dbReference type="Gene3D" id="1.10.340.30">
    <property type="entry name" value="Hypothetical protein, domain 2"/>
    <property type="match status" value="1"/>
</dbReference>
<keyword evidence="5" id="KW-0472">Membrane</keyword>
<dbReference type="Gene3D" id="1.20.1280.290">
    <property type="match status" value="4"/>
</dbReference>
<dbReference type="CDD" id="cd00056">
    <property type="entry name" value="ENDO3c"/>
    <property type="match status" value="1"/>
</dbReference>
<name>A0A3M7KXK3_AUXPR</name>
<feature type="transmembrane region" description="Helical" evidence="5">
    <location>
        <begin position="358"/>
        <end position="378"/>
    </location>
</feature>
<feature type="transmembrane region" description="Helical" evidence="5">
    <location>
        <begin position="413"/>
        <end position="434"/>
    </location>
</feature>
<evidence type="ECO:0000256" key="3">
    <source>
        <dbReference type="ARBA" id="ARBA00023204"/>
    </source>
</evidence>
<feature type="transmembrane region" description="Helical" evidence="5">
    <location>
        <begin position="173"/>
        <end position="193"/>
    </location>
</feature>
<feature type="transmembrane region" description="Helical" evidence="5">
    <location>
        <begin position="80"/>
        <end position="99"/>
    </location>
</feature>
<dbReference type="GO" id="GO:0006307">
    <property type="term" value="P:DNA alkylation repair"/>
    <property type="evidence" value="ECO:0007669"/>
    <property type="project" value="TreeGrafter"/>
</dbReference>
<dbReference type="InterPro" id="IPR004316">
    <property type="entry name" value="SWEET_rpt"/>
</dbReference>
<dbReference type="PANTHER" id="PTHR43003">
    <property type="entry name" value="DNA-3-METHYLADENINE GLYCOSYLASE"/>
    <property type="match status" value="1"/>
</dbReference>
<feature type="compositionally biased region" description="Low complexity" evidence="4">
    <location>
        <begin position="238"/>
        <end position="248"/>
    </location>
</feature>
<dbReference type="FunFam" id="1.10.340.30:FF:000004">
    <property type="entry name" value="DNA-3-methyladenine glycosylase II"/>
    <property type="match status" value="1"/>
</dbReference>
<feature type="domain" description="HhH-GPD" evidence="6">
    <location>
        <begin position="558"/>
        <end position="715"/>
    </location>
</feature>
<evidence type="ECO:0000313" key="8">
    <source>
        <dbReference type="Proteomes" id="UP000279271"/>
    </source>
</evidence>
<reference evidence="8" key="1">
    <citation type="journal article" date="2018" name="Algal Res.">
        <title>Characterization of plant carbon substrate utilization by Auxenochlorella protothecoides.</title>
        <authorList>
            <person name="Vogler B.W."/>
            <person name="Starkenburg S.R."/>
            <person name="Sudasinghe N."/>
            <person name="Schambach J.Y."/>
            <person name="Rollin J.A."/>
            <person name="Pattathil S."/>
            <person name="Barry A.N."/>
        </authorList>
    </citation>
    <scope>NUCLEOTIDE SEQUENCE [LARGE SCALE GENOMIC DNA]</scope>
    <source>
        <strain evidence="8">UTEX 25</strain>
    </source>
</reference>
<feature type="transmembrane region" description="Helical" evidence="5">
    <location>
        <begin position="384"/>
        <end position="406"/>
    </location>
</feature>
<feature type="transmembrane region" description="Helical" evidence="5">
    <location>
        <begin position="111"/>
        <end position="132"/>
    </location>
</feature>
<dbReference type="InterPro" id="IPR003265">
    <property type="entry name" value="HhH-GPD_domain"/>
</dbReference>
<dbReference type="SMART" id="SM00478">
    <property type="entry name" value="ENDO3c"/>
    <property type="match status" value="1"/>
</dbReference>
<dbReference type="GO" id="GO:0008725">
    <property type="term" value="F:DNA-3-methyladenine glycosylase activity"/>
    <property type="evidence" value="ECO:0007669"/>
    <property type="project" value="TreeGrafter"/>
</dbReference>
<evidence type="ECO:0000259" key="6">
    <source>
        <dbReference type="SMART" id="SM00478"/>
    </source>
</evidence>
<evidence type="ECO:0000256" key="4">
    <source>
        <dbReference type="SAM" id="MobiDB-lite"/>
    </source>
</evidence>
<protein>
    <recommendedName>
        <fullName evidence="6">HhH-GPD domain-containing protein</fullName>
    </recommendedName>
</protein>
<dbReference type="Proteomes" id="UP000279271">
    <property type="component" value="Unassembled WGS sequence"/>
</dbReference>
<dbReference type="EMBL" id="QOKY01000169">
    <property type="protein sequence ID" value="RMZ55238.1"/>
    <property type="molecule type" value="Genomic_DNA"/>
</dbReference>
<feature type="compositionally biased region" description="Basic and acidic residues" evidence="4">
    <location>
        <begin position="252"/>
        <end position="267"/>
    </location>
</feature>
<organism evidence="7 8">
    <name type="scientific">Auxenochlorella protothecoides</name>
    <name type="common">Green microalga</name>
    <name type="synonym">Chlorella protothecoides</name>
    <dbReference type="NCBI Taxonomy" id="3075"/>
    <lineage>
        <taxon>Eukaryota</taxon>
        <taxon>Viridiplantae</taxon>
        <taxon>Chlorophyta</taxon>
        <taxon>core chlorophytes</taxon>
        <taxon>Trebouxiophyceae</taxon>
        <taxon>Chlorellales</taxon>
        <taxon>Chlorellaceae</taxon>
        <taxon>Auxenochlorella</taxon>
    </lineage>
</organism>
<dbReference type="Pfam" id="PF03083">
    <property type="entry name" value="MtN3_slv"/>
    <property type="match status" value="3"/>
</dbReference>